<name>A0ACB9ZR71_CATRO</name>
<keyword evidence="2" id="KW-1185">Reference proteome</keyword>
<proteinExistence type="predicted"/>
<organism evidence="1 2">
    <name type="scientific">Catharanthus roseus</name>
    <name type="common">Madagascar periwinkle</name>
    <name type="synonym">Vinca rosea</name>
    <dbReference type="NCBI Taxonomy" id="4058"/>
    <lineage>
        <taxon>Eukaryota</taxon>
        <taxon>Viridiplantae</taxon>
        <taxon>Streptophyta</taxon>
        <taxon>Embryophyta</taxon>
        <taxon>Tracheophyta</taxon>
        <taxon>Spermatophyta</taxon>
        <taxon>Magnoliopsida</taxon>
        <taxon>eudicotyledons</taxon>
        <taxon>Gunneridae</taxon>
        <taxon>Pentapetalae</taxon>
        <taxon>asterids</taxon>
        <taxon>lamiids</taxon>
        <taxon>Gentianales</taxon>
        <taxon>Apocynaceae</taxon>
        <taxon>Rauvolfioideae</taxon>
        <taxon>Vinceae</taxon>
        <taxon>Catharanthinae</taxon>
        <taxon>Catharanthus</taxon>
    </lineage>
</organism>
<gene>
    <name evidence="1" type="ORF">M9H77_36217</name>
</gene>
<protein>
    <submittedName>
        <fullName evidence="1">Uncharacterized protein</fullName>
    </submittedName>
</protein>
<dbReference type="Proteomes" id="UP001060085">
    <property type="component" value="Linkage Group LG08"/>
</dbReference>
<sequence>MFEGSWGKKKIPDFFKISKKNLELTYLSQVNTSATAAPLPISTVKTGSSQRAGPDHQTVFYAGFYGLVWSGSRAGPEPPLSHCQSQSVSSLGSLCLSFFFNFDFFFRNPQQTTAAANDPHLSPPLFTNNRHLPQLRSALLVHCAALQQHRRHTPHPLTAPLHANSLATTSQTR</sequence>
<dbReference type="EMBL" id="CM044708">
    <property type="protein sequence ID" value="KAI5650212.1"/>
    <property type="molecule type" value="Genomic_DNA"/>
</dbReference>
<evidence type="ECO:0000313" key="2">
    <source>
        <dbReference type="Proteomes" id="UP001060085"/>
    </source>
</evidence>
<accession>A0ACB9ZR71</accession>
<comment type="caution">
    <text evidence="1">The sequence shown here is derived from an EMBL/GenBank/DDBJ whole genome shotgun (WGS) entry which is preliminary data.</text>
</comment>
<reference evidence="2" key="1">
    <citation type="journal article" date="2023" name="Nat. Plants">
        <title>Single-cell RNA sequencing provides a high-resolution roadmap for understanding the multicellular compartmentation of specialized metabolism.</title>
        <authorList>
            <person name="Sun S."/>
            <person name="Shen X."/>
            <person name="Li Y."/>
            <person name="Li Y."/>
            <person name="Wang S."/>
            <person name="Li R."/>
            <person name="Zhang H."/>
            <person name="Shen G."/>
            <person name="Guo B."/>
            <person name="Wei J."/>
            <person name="Xu J."/>
            <person name="St-Pierre B."/>
            <person name="Chen S."/>
            <person name="Sun C."/>
        </authorList>
    </citation>
    <scope>NUCLEOTIDE SEQUENCE [LARGE SCALE GENOMIC DNA]</scope>
</reference>
<evidence type="ECO:0000313" key="1">
    <source>
        <dbReference type="EMBL" id="KAI5650212.1"/>
    </source>
</evidence>